<sequence length="286" mass="33659">MKIYVVPQFVILNNSSDNAVVQNKNGISQLTDKNIIAFFNKLDELHKNKFTENFIKDFFGSSQCASIVNFLLDSQLIEEEKNFNLEYKRTVVFTNSQKMYSLMLKVIAEKNSNLEFNYVNTFQSKEFVSKINELLNDRLIVLIFSPLDLNEYTWACDYLRKRNALYCTAFPYNSKFYFSNIYKYEWKNACPKCFISELISSLRSTGKFYSMPTFQTVIDIIYNENIKFKIYDFNNLSMNLEILKAALELADSKRIEFFTSTHREIDKNGSSNFDQCVHWELCNCLE</sequence>
<dbReference type="NCBIfam" id="TIGR04424">
    <property type="entry name" value="metallo_McbB"/>
    <property type="match status" value="1"/>
</dbReference>
<dbReference type="AlphaFoldDB" id="A0A3S8S8Y5"/>
<protein>
    <submittedName>
        <fullName evidence="1">Uncharacterized protein</fullName>
    </submittedName>
</protein>
<organism evidence="1 2">
    <name type="scientific">Lactobacillus helveticus</name>
    <name type="common">Lactobacillus suntoryeus</name>
    <dbReference type="NCBI Taxonomy" id="1587"/>
    <lineage>
        <taxon>Bacteria</taxon>
        <taxon>Bacillati</taxon>
        <taxon>Bacillota</taxon>
        <taxon>Bacilli</taxon>
        <taxon>Lactobacillales</taxon>
        <taxon>Lactobacillaceae</taxon>
        <taxon>Lactobacillus</taxon>
    </lineage>
</organism>
<name>A0A3S8S8Y5_LACHE</name>
<dbReference type="GeneID" id="99756215"/>
<evidence type="ECO:0000313" key="1">
    <source>
        <dbReference type="EMBL" id="AZK90288.1"/>
    </source>
</evidence>
<dbReference type="RefSeq" id="WP_014918500.1">
    <property type="nucleotide sequence ID" value="NZ_CP019581.1"/>
</dbReference>
<gene>
    <name evidence="1" type="ORF">LH5_00026</name>
</gene>
<dbReference type="EMBL" id="CP019581">
    <property type="protein sequence ID" value="AZK90288.1"/>
    <property type="molecule type" value="Genomic_DNA"/>
</dbReference>
<dbReference type="InterPro" id="IPR030956">
    <property type="entry name" value="McbB"/>
</dbReference>
<accession>A0A3S8S8Y5</accession>
<proteinExistence type="predicted"/>
<evidence type="ECO:0000313" key="2">
    <source>
        <dbReference type="Proteomes" id="UP000267945"/>
    </source>
</evidence>
<reference evidence="1 2" key="1">
    <citation type="submission" date="2017-02" db="EMBL/GenBank/DDBJ databases">
        <title>Complete genome sequence of Lactobacillus helveticus.</title>
        <authorList>
            <person name="Kim J.F."/>
            <person name="Chung Y."/>
            <person name="Kwak M."/>
        </authorList>
    </citation>
    <scope>NUCLEOTIDE SEQUENCE [LARGE SCALE GENOMIC DNA]</scope>
    <source>
        <strain evidence="1 2">LH5</strain>
    </source>
</reference>
<dbReference type="Proteomes" id="UP000267945">
    <property type="component" value="Chromosome"/>
</dbReference>